<dbReference type="InterPro" id="IPR002110">
    <property type="entry name" value="Ankyrin_rpt"/>
</dbReference>
<sequence length="136" mass="16005">MSKRFNRFICDNKQFWINRLFHDFNISINDIPKEYDSPKKYYQHVHQELKRSINNVLLNSAREGDLNLVKIALNRGAYIHTQSDSSLAWASRGGYLEVVKYLVEKGAKIHARDNAALRQASEWGHWDVVRYLKNLK</sequence>
<dbReference type="Gene3D" id="1.25.40.20">
    <property type="entry name" value="Ankyrin repeat-containing domain"/>
    <property type="match status" value="1"/>
</dbReference>
<accession>A0A481Z7E8</accession>
<name>A0A481Z7E8_9VIRU</name>
<keyword evidence="2" id="KW-0040">ANK repeat</keyword>
<keyword evidence="1" id="KW-0677">Repeat</keyword>
<proteinExistence type="predicted"/>
<dbReference type="InterPro" id="IPR036770">
    <property type="entry name" value="Ankyrin_rpt-contain_sf"/>
</dbReference>
<gene>
    <name evidence="3" type="ORF">LCPAC302_00750</name>
</gene>
<dbReference type="PANTHER" id="PTHR24188:SF29">
    <property type="entry name" value="GH09064P"/>
    <property type="match status" value="1"/>
</dbReference>
<protein>
    <submittedName>
        <fullName evidence="3">Ankyrin repeat protein</fullName>
    </submittedName>
</protein>
<dbReference type="PANTHER" id="PTHR24188">
    <property type="entry name" value="ANKYRIN REPEAT PROTEIN"/>
    <property type="match status" value="1"/>
</dbReference>
<dbReference type="EMBL" id="MK500538">
    <property type="protein sequence ID" value="QBK91455.1"/>
    <property type="molecule type" value="Genomic_DNA"/>
</dbReference>
<dbReference type="Pfam" id="PF12796">
    <property type="entry name" value="Ank_2"/>
    <property type="match status" value="1"/>
</dbReference>
<dbReference type="SMART" id="SM00248">
    <property type="entry name" value="ANK"/>
    <property type="match status" value="2"/>
</dbReference>
<dbReference type="SUPFAM" id="SSF48403">
    <property type="entry name" value="Ankyrin repeat"/>
    <property type="match status" value="1"/>
</dbReference>
<organism evidence="3">
    <name type="scientific">Pithovirus LCPAC302</name>
    <dbReference type="NCBI Taxonomy" id="2506593"/>
    <lineage>
        <taxon>Viruses</taxon>
        <taxon>Pithoviruses</taxon>
    </lineage>
</organism>
<evidence type="ECO:0000313" key="3">
    <source>
        <dbReference type="EMBL" id="QBK91455.1"/>
    </source>
</evidence>
<dbReference type="PROSITE" id="PS50088">
    <property type="entry name" value="ANK_REPEAT"/>
    <property type="match status" value="1"/>
</dbReference>
<evidence type="ECO:0000256" key="2">
    <source>
        <dbReference type="ARBA" id="ARBA00023043"/>
    </source>
</evidence>
<reference evidence="3" key="1">
    <citation type="journal article" date="2019" name="MBio">
        <title>Virus Genomes from Deep Sea Sediments Expand the Ocean Megavirome and Support Independent Origins of Viral Gigantism.</title>
        <authorList>
            <person name="Backstrom D."/>
            <person name="Yutin N."/>
            <person name="Jorgensen S.L."/>
            <person name="Dharamshi J."/>
            <person name="Homa F."/>
            <person name="Zaremba-Niedwiedzka K."/>
            <person name="Spang A."/>
            <person name="Wolf Y.I."/>
            <person name="Koonin E.V."/>
            <person name="Ettema T.J."/>
        </authorList>
    </citation>
    <scope>NUCLEOTIDE SEQUENCE</scope>
</reference>
<dbReference type="PROSITE" id="PS50297">
    <property type="entry name" value="ANK_REP_REGION"/>
    <property type="match status" value="1"/>
</dbReference>
<evidence type="ECO:0000256" key="1">
    <source>
        <dbReference type="ARBA" id="ARBA00022737"/>
    </source>
</evidence>